<evidence type="ECO:0000256" key="5">
    <source>
        <dbReference type="SAM" id="MobiDB-lite"/>
    </source>
</evidence>
<dbReference type="GO" id="GO:0016020">
    <property type="term" value="C:membrane"/>
    <property type="evidence" value="ECO:0007669"/>
    <property type="project" value="InterPro"/>
</dbReference>
<dbReference type="PROSITE" id="PS50111">
    <property type="entry name" value="CHEMOTAXIS_TRANSDUC_2"/>
    <property type="match status" value="1"/>
</dbReference>
<dbReference type="InterPro" id="IPR004089">
    <property type="entry name" value="MCPsignal_dom"/>
</dbReference>
<proteinExistence type="inferred from homology"/>
<evidence type="ECO:0000256" key="3">
    <source>
        <dbReference type="PROSITE-ProRule" id="PRU00284"/>
    </source>
</evidence>
<evidence type="ECO:0000313" key="8">
    <source>
        <dbReference type="Proteomes" id="UP001141619"/>
    </source>
</evidence>
<dbReference type="Pfam" id="PF00015">
    <property type="entry name" value="MCPsignal"/>
    <property type="match status" value="1"/>
</dbReference>
<dbReference type="GO" id="GO:0007165">
    <property type="term" value="P:signal transduction"/>
    <property type="evidence" value="ECO:0007669"/>
    <property type="project" value="UniProtKB-KW"/>
</dbReference>
<dbReference type="GO" id="GO:0006935">
    <property type="term" value="P:chemotaxis"/>
    <property type="evidence" value="ECO:0007669"/>
    <property type="project" value="InterPro"/>
</dbReference>
<dbReference type="PANTHER" id="PTHR32089">
    <property type="entry name" value="METHYL-ACCEPTING CHEMOTAXIS PROTEIN MCPB"/>
    <property type="match status" value="1"/>
</dbReference>
<dbReference type="AlphaFoldDB" id="A0A9X3Z7Y0"/>
<dbReference type="EMBL" id="JANWOI010000004">
    <property type="protein sequence ID" value="MDA5194611.1"/>
    <property type="molecule type" value="Genomic_DNA"/>
</dbReference>
<dbReference type="SMART" id="SM00283">
    <property type="entry name" value="MA"/>
    <property type="match status" value="1"/>
</dbReference>
<evidence type="ECO:0000313" key="7">
    <source>
        <dbReference type="EMBL" id="MDA5194611.1"/>
    </source>
</evidence>
<dbReference type="PANTHER" id="PTHR32089:SF112">
    <property type="entry name" value="LYSOZYME-LIKE PROTEIN-RELATED"/>
    <property type="match status" value="1"/>
</dbReference>
<dbReference type="Gene3D" id="1.10.287.950">
    <property type="entry name" value="Methyl-accepting chemotaxis protein"/>
    <property type="match status" value="1"/>
</dbReference>
<feature type="coiled-coil region" evidence="4">
    <location>
        <begin position="301"/>
        <end position="346"/>
    </location>
</feature>
<evidence type="ECO:0000256" key="4">
    <source>
        <dbReference type="SAM" id="Coils"/>
    </source>
</evidence>
<name>A0A9X3Z7Y0_9PROT</name>
<dbReference type="Proteomes" id="UP001141619">
    <property type="component" value="Unassembled WGS sequence"/>
</dbReference>
<keyword evidence="1 3" id="KW-0807">Transducer</keyword>
<dbReference type="RefSeq" id="WP_274944317.1">
    <property type="nucleotide sequence ID" value="NZ_JANWOI010000004.1"/>
</dbReference>
<keyword evidence="4" id="KW-0175">Coiled coil</keyword>
<feature type="domain" description="Methyl-accepting transducer" evidence="6">
    <location>
        <begin position="272"/>
        <end position="508"/>
    </location>
</feature>
<sequence length="532" mass="55744">MLRAFSNRHEPAGKTSFTPENKDPDFRALVESMLVNCMLVAPDSLEIQYLNPRCLETLDRIGGLFGLAAGADAIGRGLDFLYGAAGAPRLLLTDSEKLPYRTRTQVGQEFFDVLVAPVRNRAGSIINLLVTWHVVTEQQKTDDEAGRLLRMVEDMPVGVLLCDAAALNITYANSAGRSAITASRLSSAADLVGQNLLTLLKDPTLAAILRAPERLPHTALLTFGSDNIQLHFSAVADRNGQTRDIMVIWDNMTEQAALATRVRDVVDMIQSAARGMETTAGMLASSASAANDSAQTAAGGIDRATRNVETASAAAEELSSSIAEINRQVRRSNEDAASAAEEAERTTATVHKLATASSRIGDVVKLISSIAGQTNLLALNATIEAARAGEAGKGFAVVASEVKSLATQTARATEDIAAQITEMQDITAQSVSAISSIRAAIVGLHEIAAAIAGSITQQNAATAEIAHNMSDAASGARTVATQLGDVTRAADASGAGAGEVLSSAQSLVRESSALKNEVDLFIDRVLHRSSGG</sequence>
<dbReference type="InterPro" id="IPR004090">
    <property type="entry name" value="Chemotax_Me-accpt_rcpt"/>
</dbReference>
<protein>
    <submittedName>
        <fullName evidence="7">Methyl-accepting chemotaxis protein</fullName>
    </submittedName>
</protein>
<evidence type="ECO:0000259" key="6">
    <source>
        <dbReference type="PROSITE" id="PS50111"/>
    </source>
</evidence>
<dbReference type="Pfam" id="PF13188">
    <property type="entry name" value="PAS_8"/>
    <property type="match status" value="1"/>
</dbReference>
<evidence type="ECO:0000256" key="1">
    <source>
        <dbReference type="ARBA" id="ARBA00023224"/>
    </source>
</evidence>
<reference evidence="7" key="2">
    <citation type="journal article" date="2023" name="Syst. Appl. Microbiol.">
        <title>Govania unica gen. nov., sp. nov., a rare biosphere bacterium that represents a novel family in the class Alphaproteobacteria.</title>
        <authorList>
            <person name="Vandamme P."/>
            <person name="Peeters C."/>
            <person name="Hettiarachchi A."/>
            <person name="Cnockaert M."/>
            <person name="Carlier A."/>
        </authorList>
    </citation>
    <scope>NUCLEOTIDE SEQUENCE</scope>
    <source>
        <strain evidence="7">LMG 31809</strain>
    </source>
</reference>
<reference evidence="7" key="1">
    <citation type="submission" date="2022-08" db="EMBL/GenBank/DDBJ databases">
        <authorList>
            <person name="Vandamme P."/>
            <person name="Hettiarachchi A."/>
            <person name="Peeters C."/>
            <person name="Cnockaert M."/>
            <person name="Carlier A."/>
        </authorList>
    </citation>
    <scope>NUCLEOTIDE SEQUENCE</scope>
    <source>
        <strain evidence="7">LMG 31809</strain>
    </source>
</reference>
<organism evidence="7 8">
    <name type="scientific">Govanella unica</name>
    <dbReference type="NCBI Taxonomy" id="2975056"/>
    <lineage>
        <taxon>Bacteria</taxon>
        <taxon>Pseudomonadati</taxon>
        <taxon>Pseudomonadota</taxon>
        <taxon>Alphaproteobacteria</taxon>
        <taxon>Emcibacterales</taxon>
        <taxon>Govanellaceae</taxon>
        <taxon>Govanella</taxon>
    </lineage>
</organism>
<dbReference type="SUPFAM" id="SSF58104">
    <property type="entry name" value="Methyl-accepting chemotaxis protein (MCP) signaling domain"/>
    <property type="match status" value="1"/>
</dbReference>
<feature type="region of interest" description="Disordered" evidence="5">
    <location>
        <begin position="1"/>
        <end position="21"/>
    </location>
</feature>
<gene>
    <name evidence="7" type="ORF">NYP16_11685</name>
</gene>
<evidence type="ECO:0000256" key="2">
    <source>
        <dbReference type="ARBA" id="ARBA00029447"/>
    </source>
</evidence>
<accession>A0A9X3Z7Y0</accession>
<comment type="similarity">
    <text evidence="2">Belongs to the methyl-accepting chemotaxis (MCP) protein family.</text>
</comment>
<dbReference type="PRINTS" id="PR00260">
    <property type="entry name" value="CHEMTRNSDUCR"/>
</dbReference>
<dbReference type="GO" id="GO:0004888">
    <property type="term" value="F:transmembrane signaling receptor activity"/>
    <property type="evidence" value="ECO:0007669"/>
    <property type="project" value="InterPro"/>
</dbReference>
<comment type="caution">
    <text evidence="7">The sequence shown here is derived from an EMBL/GenBank/DDBJ whole genome shotgun (WGS) entry which is preliminary data.</text>
</comment>
<keyword evidence="8" id="KW-1185">Reference proteome</keyword>
<dbReference type="InterPro" id="IPR000014">
    <property type="entry name" value="PAS"/>
</dbReference>
<dbReference type="Gene3D" id="3.30.450.20">
    <property type="entry name" value="PAS domain"/>
    <property type="match status" value="2"/>
</dbReference>